<dbReference type="Gene3D" id="3.30.1330.30">
    <property type="match status" value="1"/>
</dbReference>
<evidence type="ECO:0000313" key="2">
    <source>
        <dbReference type="EMBL" id="NYI94718.1"/>
    </source>
</evidence>
<dbReference type="Pfam" id="PF18844">
    <property type="entry name" value="baeRF_family2"/>
    <property type="match status" value="1"/>
</dbReference>
<proteinExistence type="predicted"/>
<dbReference type="AlphaFoldDB" id="A0A853BGW4"/>
<evidence type="ECO:0000313" key="3">
    <source>
        <dbReference type="Proteomes" id="UP000575985"/>
    </source>
</evidence>
<sequence length="373" mass="39776">MDLTFLQKAYRVSSPVASVYINVSRDSADAEHAVGLRWREARSELRSQGADEDTLRALDGVVGRSDGGSGAQGQVAFAGGGEVGFDALVAAPPQDYAVRVGPLPDPLPYLRNRGRRVPHVAVLADSIGADLVSVAASGARRTDRVEGGDHPTHKVPGGGWKHKQMQRAVEEQVLKNARQVASAVHERAQRDGAEVVVVAGEPGVVRDLVDHLPEGTRARTVEAEAGSRASGSDNAAFERELDRVLEEHADEGRRRVVDGFLEGRGTADRVTEGLEAVVATLQRGQVDTLLWSAGADLRGERLWSDPEGARIALTERELLDLGAEEALEEDAAPVLVRAAAQTNAELVFVPEDKVRLEGGVGALLRFSDPSLPT</sequence>
<dbReference type="RefSeq" id="WP_179766365.1">
    <property type="nucleotide sequence ID" value="NZ_JACCFO010000001.1"/>
</dbReference>
<feature type="region of interest" description="Disordered" evidence="1">
    <location>
        <begin position="140"/>
        <end position="162"/>
    </location>
</feature>
<name>A0A853BGW4_9ACTN</name>
<protein>
    <recommendedName>
        <fullName evidence="4">Peptide chain release factor 1</fullName>
    </recommendedName>
</protein>
<dbReference type="InterPro" id="IPR029064">
    <property type="entry name" value="Ribosomal_eL30-like_sf"/>
</dbReference>
<dbReference type="Gene3D" id="3.30.420.60">
    <property type="entry name" value="eRF1 domain 2"/>
    <property type="match status" value="1"/>
</dbReference>
<evidence type="ECO:0000256" key="1">
    <source>
        <dbReference type="SAM" id="MobiDB-lite"/>
    </source>
</evidence>
<reference evidence="2 3" key="1">
    <citation type="submission" date="2020-07" db="EMBL/GenBank/DDBJ databases">
        <title>Sequencing the genomes of 1000 actinobacteria strains.</title>
        <authorList>
            <person name="Klenk H.-P."/>
        </authorList>
    </citation>
    <scope>NUCLEOTIDE SEQUENCE [LARGE SCALE GENOMIC DNA]</scope>
    <source>
        <strain evidence="2 3">DSM 45927</strain>
    </source>
</reference>
<feature type="compositionally biased region" description="Basic and acidic residues" evidence="1">
    <location>
        <begin position="140"/>
        <end position="152"/>
    </location>
</feature>
<gene>
    <name evidence="2" type="ORF">HNR12_000995</name>
</gene>
<dbReference type="InterPro" id="IPR042226">
    <property type="entry name" value="eFR1_2_sf"/>
</dbReference>
<keyword evidence="3" id="KW-1185">Reference proteome</keyword>
<comment type="caution">
    <text evidence="2">The sequence shown here is derived from an EMBL/GenBank/DDBJ whole genome shotgun (WGS) entry which is preliminary data.</text>
</comment>
<accession>A0A853BGW4</accession>
<organism evidence="2 3">
    <name type="scientific">Streptomonospora nanhaiensis</name>
    <dbReference type="NCBI Taxonomy" id="1323731"/>
    <lineage>
        <taxon>Bacteria</taxon>
        <taxon>Bacillati</taxon>
        <taxon>Actinomycetota</taxon>
        <taxon>Actinomycetes</taxon>
        <taxon>Streptosporangiales</taxon>
        <taxon>Nocardiopsidaceae</taxon>
        <taxon>Streptomonospora</taxon>
    </lineage>
</organism>
<evidence type="ECO:0008006" key="4">
    <source>
        <dbReference type="Google" id="ProtNLM"/>
    </source>
</evidence>
<dbReference type="EMBL" id="JACCFO010000001">
    <property type="protein sequence ID" value="NYI94718.1"/>
    <property type="molecule type" value="Genomic_DNA"/>
</dbReference>
<dbReference type="Proteomes" id="UP000575985">
    <property type="component" value="Unassembled WGS sequence"/>
</dbReference>
<dbReference type="InterPro" id="IPR040701">
    <property type="entry name" value="Bact_RF_family2"/>
</dbReference>